<dbReference type="GO" id="GO:0003677">
    <property type="term" value="F:DNA binding"/>
    <property type="evidence" value="ECO:0007669"/>
    <property type="project" value="InterPro"/>
</dbReference>
<keyword evidence="5" id="KW-1185">Reference proteome</keyword>
<proteinExistence type="predicted"/>
<dbReference type="PROSITE" id="PS51031">
    <property type="entry name" value="BESS"/>
    <property type="match status" value="1"/>
</dbReference>
<dbReference type="AlphaFoldDB" id="A0A9P0CS32"/>
<name>A0A9P0CS32_9CUCU</name>
<evidence type="ECO:0008006" key="6">
    <source>
        <dbReference type="Google" id="ProtNLM"/>
    </source>
</evidence>
<feature type="domain" description="BESS" evidence="3">
    <location>
        <begin position="175"/>
        <end position="214"/>
    </location>
</feature>
<evidence type="ECO:0000313" key="5">
    <source>
        <dbReference type="Proteomes" id="UP001153636"/>
    </source>
</evidence>
<comment type="subcellular location">
    <subcellularLocation>
        <location evidence="1">Nucleus</location>
    </subcellularLocation>
</comment>
<evidence type="ECO:0000259" key="2">
    <source>
        <dbReference type="PROSITE" id="PS51029"/>
    </source>
</evidence>
<accession>A0A9P0CS32</accession>
<dbReference type="PANTHER" id="PTHR12243">
    <property type="entry name" value="MADF DOMAIN TRANSCRIPTION FACTOR"/>
    <property type="match status" value="1"/>
</dbReference>
<evidence type="ECO:0000313" key="4">
    <source>
        <dbReference type="EMBL" id="CAH1104940.1"/>
    </source>
</evidence>
<dbReference type="OrthoDB" id="5803771at2759"/>
<dbReference type="InterPro" id="IPR004210">
    <property type="entry name" value="BESS_motif"/>
</dbReference>
<reference evidence="4" key="1">
    <citation type="submission" date="2022-01" db="EMBL/GenBank/DDBJ databases">
        <authorList>
            <person name="King R."/>
        </authorList>
    </citation>
    <scope>NUCLEOTIDE SEQUENCE</scope>
</reference>
<dbReference type="InterPro" id="IPR039353">
    <property type="entry name" value="TF_Adf1"/>
</dbReference>
<dbReference type="PANTHER" id="PTHR12243:SF67">
    <property type="entry name" value="COREPRESSOR OF PANGOLIN, ISOFORM A-RELATED"/>
    <property type="match status" value="1"/>
</dbReference>
<dbReference type="GO" id="GO:0005667">
    <property type="term" value="C:transcription regulator complex"/>
    <property type="evidence" value="ECO:0007669"/>
    <property type="project" value="TreeGrafter"/>
</dbReference>
<dbReference type="GO" id="GO:0005634">
    <property type="term" value="C:nucleus"/>
    <property type="evidence" value="ECO:0007669"/>
    <property type="project" value="UniProtKB-SubCell"/>
</dbReference>
<gene>
    <name evidence="4" type="ORF">PSYICH_LOCUS6035</name>
</gene>
<feature type="domain" description="MADF" evidence="2">
    <location>
        <begin position="11"/>
        <end position="102"/>
    </location>
</feature>
<organism evidence="4 5">
    <name type="scientific">Psylliodes chrysocephalus</name>
    <dbReference type="NCBI Taxonomy" id="3402493"/>
    <lineage>
        <taxon>Eukaryota</taxon>
        <taxon>Metazoa</taxon>
        <taxon>Ecdysozoa</taxon>
        <taxon>Arthropoda</taxon>
        <taxon>Hexapoda</taxon>
        <taxon>Insecta</taxon>
        <taxon>Pterygota</taxon>
        <taxon>Neoptera</taxon>
        <taxon>Endopterygota</taxon>
        <taxon>Coleoptera</taxon>
        <taxon>Polyphaga</taxon>
        <taxon>Cucujiformia</taxon>
        <taxon>Chrysomeloidea</taxon>
        <taxon>Chrysomelidae</taxon>
        <taxon>Galerucinae</taxon>
        <taxon>Alticini</taxon>
        <taxon>Psylliodes</taxon>
    </lineage>
</organism>
<evidence type="ECO:0000259" key="3">
    <source>
        <dbReference type="PROSITE" id="PS51031"/>
    </source>
</evidence>
<dbReference type="Pfam" id="PF10545">
    <property type="entry name" value="MADF_DNA_bdg"/>
    <property type="match status" value="1"/>
</dbReference>
<dbReference type="SMART" id="SM00595">
    <property type="entry name" value="MADF"/>
    <property type="match status" value="1"/>
</dbReference>
<keyword evidence="1" id="KW-0539">Nucleus</keyword>
<protein>
    <recommendedName>
        <fullName evidence="6">Transcription factor Adf-1</fullName>
    </recommendedName>
</protein>
<dbReference type="EMBL" id="OV651830">
    <property type="protein sequence ID" value="CAH1104940.1"/>
    <property type="molecule type" value="Genomic_DNA"/>
</dbReference>
<dbReference type="Proteomes" id="UP001153636">
    <property type="component" value="Chromosome 18"/>
</dbReference>
<sequence length="227" mass="26628">MEDISVKMIEVLISEVQKRRVLWTKGHRNKVTMDLEWTAVADVTGLTKITAKTKWRGLRDQFLKELKRIPVPESGDPQQRIDNYRGKWQYFEKLSFLEEIAGLHGRSLETSDIDDSTYRQEKQSAALGNIKDEHEQYIKTETPLYKKQGREVDSDSSLDTELLKMGHSSFQLETEDEDLLFFKSLLPYFKQLDPIQKLRIRNQFQDILIQNLSTQQQVPSPEYKLFS</sequence>
<dbReference type="GO" id="GO:0006357">
    <property type="term" value="P:regulation of transcription by RNA polymerase II"/>
    <property type="evidence" value="ECO:0007669"/>
    <property type="project" value="TreeGrafter"/>
</dbReference>
<evidence type="ECO:0000256" key="1">
    <source>
        <dbReference type="PROSITE-ProRule" id="PRU00371"/>
    </source>
</evidence>
<dbReference type="InterPro" id="IPR006578">
    <property type="entry name" value="MADF-dom"/>
</dbReference>
<dbReference type="PROSITE" id="PS51029">
    <property type="entry name" value="MADF"/>
    <property type="match status" value="1"/>
</dbReference>
<dbReference type="Pfam" id="PF02944">
    <property type="entry name" value="BESS"/>
    <property type="match status" value="1"/>
</dbReference>